<feature type="chain" id="PRO_5016054055" evidence="3">
    <location>
        <begin position="29"/>
        <end position="270"/>
    </location>
</feature>
<feature type="region of interest" description="Disordered" evidence="2">
    <location>
        <begin position="100"/>
        <end position="145"/>
    </location>
</feature>
<evidence type="ECO:0000313" key="6">
    <source>
        <dbReference type="Proteomes" id="UP000244855"/>
    </source>
</evidence>
<dbReference type="GO" id="GO:0034599">
    <property type="term" value="P:cellular response to oxidative stress"/>
    <property type="evidence" value="ECO:0007669"/>
    <property type="project" value="TreeGrafter"/>
</dbReference>
<dbReference type="CDD" id="cd03419">
    <property type="entry name" value="GRX_GRXh_1_2_like"/>
    <property type="match status" value="1"/>
</dbReference>
<feature type="compositionally biased region" description="Basic and acidic residues" evidence="2">
    <location>
        <begin position="252"/>
        <end position="261"/>
    </location>
</feature>
<dbReference type="InterPro" id="IPR036249">
    <property type="entry name" value="Thioredoxin-like_sf"/>
</dbReference>
<dbReference type="OrthoDB" id="423313at2759"/>
<dbReference type="SUPFAM" id="SSF52833">
    <property type="entry name" value="Thioredoxin-like"/>
    <property type="match status" value="1"/>
</dbReference>
<feature type="region of interest" description="Disordered" evidence="2">
    <location>
        <begin position="246"/>
        <end position="270"/>
    </location>
</feature>
<name>A0A2V1DYP3_9PLEO</name>
<dbReference type="GO" id="GO:0000324">
    <property type="term" value="C:fungal-type vacuole"/>
    <property type="evidence" value="ECO:0007669"/>
    <property type="project" value="TreeGrafter"/>
</dbReference>
<feature type="signal peptide" evidence="3">
    <location>
        <begin position="1"/>
        <end position="28"/>
    </location>
</feature>
<comment type="similarity">
    <text evidence="1">Belongs to the glutaredoxin family. Monothiol subfamily.</text>
</comment>
<dbReference type="GO" id="GO:0005796">
    <property type="term" value="C:Golgi lumen"/>
    <property type="evidence" value="ECO:0007669"/>
    <property type="project" value="TreeGrafter"/>
</dbReference>
<dbReference type="PRINTS" id="PR00160">
    <property type="entry name" value="GLUTAREDOXIN"/>
</dbReference>
<keyword evidence="3" id="KW-0732">Signal</keyword>
<accession>A0A2V1DYP3</accession>
<gene>
    <name evidence="5" type="ORF">DM02DRAFT_612419</name>
</gene>
<reference evidence="5 6" key="1">
    <citation type="journal article" date="2018" name="Sci. Rep.">
        <title>Comparative genomics provides insights into the lifestyle and reveals functional heterogeneity of dark septate endophytic fungi.</title>
        <authorList>
            <person name="Knapp D.G."/>
            <person name="Nemeth J.B."/>
            <person name="Barry K."/>
            <person name="Hainaut M."/>
            <person name="Henrissat B."/>
            <person name="Johnson J."/>
            <person name="Kuo A."/>
            <person name="Lim J.H.P."/>
            <person name="Lipzen A."/>
            <person name="Nolan M."/>
            <person name="Ohm R.A."/>
            <person name="Tamas L."/>
            <person name="Grigoriev I.V."/>
            <person name="Spatafora J.W."/>
            <person name="Nagy L.G."/>
            <person name="Kovacs G.M."/>
        </authorList>
    </citation>
    <scope>NUCLEOTIDE SEQUENCE [LARGE SCALE GENOMIC DNA]</scope>
    <source>
        <strain evidence="5 6">DSE2036</strain>
    </source>
</reference>
<keyword evidence="6" id="KW-1185">Reference proteome</keyword>
<dbReference type="PANTHER" id="PTHR45694">
    <property type="entry name" value="GLUTAREDOXIN 2"/>
    <property type="match status" value="1"/>
</dbReference>
<dbReference type="NCBIfam" id="TIGR02180">
    <property type="entry name" value="GRX_euk"/>
    <property type="match status" value="1"/>
</dbReference>
<dbReference type="AlphaFoldDB" id="A0A2V1DYP3"/>
<dbReference type="Pfam" id="PF00462">
    <property type="entry name" value="Glutaredoxin"/>
    <property type="match status" value="1"/>
</dbReference>
<dbReference type="GO" id="GO:0004362">
    <property type="term" value="F:glutathione-disulfide reductase (NADPH) activity"/>
    <property type="evidence" value="ECO:0007669"/>
    <property type="project" value="UniProtKB-ARBA"/>
</dbReference>
<dbReference type="Gene3D" id="3.40.30.10">
    <property type="entry name" value="Glutaredoxin"/>
    <property type="match status" value="1"/>
</dbReference>
<evidence type="ECO:0000256" key="1">
    <source>
        <dbReference type="ARBA" id="ARBA00009630"/>
    </source>
</evidence>
<dbReference type="STRING" id="97972.A0A2V1DYP3"/>
<dbReference type="Proteomes" id="UP000244855">
    <property type="component" value="Unassembled WGS sequence"/>
</dbReference>
<proteinExistence type="inferred from homology"/>
<dbReference type="FunFam" id="3.40.30.10:FF:000093">
    <property type="entry name" value="Glutaredoxin 2"/>
    <property type="match status" value="1"/>
</dbReference>
<organism evidence="5 6">
    <name type="scientific">Periconia macrospinosa</name>
    <dbReference type="NCBI Taxonomy" id="97972"/>
    <lineage>
        <taxon>Eukaryota</taxon>
        <taxon>Fungi</taxon>
        <taxon>Dikarya</taxon>
        <taxon>Ascomycota</taxon>
        <taxon>Pezizomycotina</taxon>
        <taxon>Dothideomycetes</taxon>
        <taxon>Pleosporomycetidae</taxon>
        <taxon>Pleosporales</taxon>
        <taxon>Massarineae</taxon>
        <taxon>Periconiaceae</taxon>
        <taxon>Periconia</taxon>
    </lineage>
</organism>
<dbReference type="InterPro" id="IPR002109">
    <property type="entry name" value="Glutaredoxin"/>
</dbReference>
<dbReference type="PROSITE" id="PS51354">
    <property type="entry name" value="GLUTAREDOXIN_2"/>
    <property type="match status" value="1"/>
</dbReference>
<feature type="domain" description="Glutaredoxin" evidence="4">
    <location>
        <begin position="158"/>
        <end position="223"/>
    </location>
</feature>
<dbReference type="GO" id="GO:0005801">
    <property type="term" value="C:cis-Golgi network"/>
    <property type="evidence" value="ECO:0007669"/>
    <property type="project" value="UniProtKB-ARBA"/>
</dbReference>
<protein>
    <submittedName>
        <fullName evidence="5">Glutaredoxin</fullName>
    </submittedName>
</protein>
<evidence type="ECO:0000313" key="5">
    <source>
        <dbReference type="EMBL" id="PVI03179.1"/>
    </source>
</evidence>
<dbReference type="InterPro" id="IPR011899">
    <property type="entry name" value="Glutaredoxin_euk/vir"/>
</dbReference>
<sequence>MPSQRRMRVTGLVIVLVIVITLYMTTSASRTQNSAFYVKTQEALQAKEYSEATKQRDADDARARLKVAEKAAKKSADEKHQKYLESVGGGGTEIKGKSVGGGKFKVQLPDNDERKKNVPGVATVGGRPRDKEAAKEPETQEDHEIETELNDILKKSPIIIFSKSYCPHSAKAKHILLEKYNIVPAPYVVELDQHPLGSKLQETLANKTGRRTVPNVLVLGKSIGGGSEMEELDDTDKLIDTVRGMGGSRVTEASRKDPQKEMRRKRVMRV</sequence>
<dbReference type="PANTHER" id="PTHR45694:SF5">
    <property type="entry name" value="GLUTAREDOXIN 2"/>
    <property type="match status" value="1"/>
</dbReference>
<feature type="compositionally biased region" description="Basic and acidic residues" evidence="2">
    <location>
        <begin position="127"/>
        <end position="142"/>
    </location>
</feature>
<dbReference type="InterPro" id="IPR014025">
    <property type="entry name" value="Glutaredoxin_subgr"/>
</dbReference>
<evidence type="ECO:0000259" key="4">
    <source>
        <dbReference type="Pfam" id="PF00462"/>
    </source>
</evidence>
<evidence type="ECO:0000256" key="2">
    <source>
        <dbReference type="SAM" id="MobiDB-lite"/>
    </source>
</evidence>
<dbReference type="EMBL" id="KZ805334">
    <property type="protein sequence ID" value="PVI03179.1"/>
    <property type="molecule type" value="Genomic_DNA"/>
</dbReference>
<evidence type="ECO:0000256" key="3">
    <source>
        <dbReference type="SAM" id="SignalP"/>
    </source>
</evidence>